<evidence type="ECO:0000313" key="2">
    <source>
        <dbReference type="EMBL" id="NKY96739.1"/>
    </source>
</evidence>
<dbReference type="PROSITE" id="PS50943">
    <property type="entry name" value="HTH_CROC1"/>
    <property type="match status" value="1"/>
</dbReference>
<sequence length="422" mass="45292">MAATDAAEVIRQLRRRVPGLKQWAIARMCGVHQSTISRVERGRPLDRNLAQAALEGLGAPTPETPLPSRSSAAVLPGDAALAGSFVSYAGTTVFGGTPIPVSALMDGIRPTTTIPTRVSAQDVAYLEQTTNLMERWDFLHGGGLSRSAVLGQLHHVSEVYRHASCGPQVRNLLRVALARISKVAGWMAFDDHDLTTARRCWLLGLSMATEAQDPLVLTSLLTDMARAAIHNGAPKDALDMLGMASGSARESSHLLRTAAAVVTARAHGALGHRRECLSHIEAAHDYFEHHDQGDDPEWMSFYDTAQLAGDAGQALHPIAMGGHDRAQTVDLLGKAVHGHTADAARASTLSRAKLARLHLAMEDLQSADEASAPLLSAVTTVRSARVRQDLLELSSATIAFGNDPVASRMRHNVERTLQEFPR</sequence>
<keyword evidence="3" id="KW-1185">Reference proteome</keyword>
<comment type="caution">
    <text evidence="2">The sequence shown here is derived from an EMBL/GenBank/DDBJ whole genome shotgun (WGS) entry which is preliminary data.</text>
</comment>
<dbReference type="CDD" id="cd00093">
    <property type="entry name" value="HTH_XRE"/>
    <property type="match status" value="1"/>
</dbReference>
<accession>A0A7X6MA02</accession>
<dbReference type="Pfam" id="PF13560">
    <property type="entry name" value="HTH_31"/>
    <property type="match status" value="1"/>
</dbReference>
<dbReference type="Gene3D" id="1.10.260.40">
    <property type="entry name" value="lambda repressor-like DNA-binding domains"/>
    <property type="match status" value="1"/>
</dbReference>
<proteinExistence type="predicted"/>
<dbReference type="SMART" id="SM00530">
    <property type="entry name" value="HTH_XRE"/>
    <property type="match status" value="1"/>
</dbReference>
<dbReference type="GO" id="GO:0003677">
    <property type="term" value="F:DNA binding"/>
    <property type="evidence" value="ECO:0007669"/>
    <property type="project" value="InterPro"/>
</dbReference>
<evidence type="ECO:0000313" key="3">
    <source>
        <dbReference type="Proteomes" id="UP000553209"/>
    </source>
</evidence>
<dbReference type="SUPFAM" id="SSF47413">
    <property type="entry name" value="lambda repressor-like DNA-binding domains"/>
    <property type="match status" value="1"/>
</dbReference>
<name>A0A7X6MA02_9ACTN</name>
<reference evidence="2 3" key="1">
    <citation type="submission" date="2020-04" db="EMBL/GenBank/DDBJ databases">
        <title>MicrobeNet Type strains.</title>
        <authorList>
            <person name="Nicholson A.C."/>
        </authorList>
    </citation>
    <scope>NUCLEOTIDE SEQUENCE [LARGE SCALE GENOMIC DNA]</scope>
    <source>
        <strain evidence="2 3">ATCC 23612</strain>
    </source>
</reference>
<organism evidence="2 3">
    <name type="scientific">Nocardiopsis alborubida</name>
    <dbReference type="NCBI Taxonomy" id="146802"/>
    <lineage>
        <taxon>Bacteria</taxon>
        <taxon>Bacillati</taxon>
        <taxon>Actinomycetota</taxon>
        <taxon>Actinomycetes</taxon>
        <taxon>Streptosporangiales</taxon>
        <taxon>Nocardiopsidaceae</taxon>
        <taxon>Nocardiopsis</taxon>
    </lineage>
</organism>
<dbReference type="AlphaFoldDB" id="A0A7X6MA02"/>
<dbReference type="InterPro" id="IPR001387">
    <property type="entry name" value="Cro/C1-type_HTH"/>
</dbReference>
<dbReference type="EMBL" id="JAAXPG010000002">
    <property type="protein sequence ID" value="NKY96739.1"/>
    <property type="molecule type" value="Genomic_DNA"/>
</dbReference>
<dbReference type="InterPro" id="IPR010982">
    <property type="entry name" value="Lambda_DNA-bd_dom_sf"/>
</dbReference>
<evidence type="ECO:0000259" key="1">
    <source>
        <dbReference type="PROSITE" id="PS50943"/>
    </source>
</evidence>
<dbReference type="RefSeq" id="WP_168443934.1">
    <property type="nucleotide sequence ID" value="NZ_JAAXPG010000002.1"/>
</dbReference>
<gene>
    <name evidence="2" type="ORF">HGB44_03480</name>
</gene>
<dbReference type="Proteomes" id="UP000553209">
    <property type="component" value="Unassembled WGS sequence"/>
</dbReference>
<feature type="domain" description="HTH cro/C1-type" evidence="1">
    <location>
        <begin position="10"/>
        <end position="43"/>
    </location>
</feature>
<protein>
    <submittedName>
        <fullName evidence="2">Helix-turn-helix transcriptional regulator</fullName>
    </submittedName>
</protein>